<sequence length="229" mass="26973">MTQFYVDELTKLLSAHAHQENAKSMKAYMKNHFEFLGIRKPDLNAITKQFIKEHGIPTDLEQLLHVVTKLWELPEREYQYVALELLGKKKKQLTKENITFLERLVISKSWWDTVDFIAPHIIGHLFSKYPEMIPSYTDKWIQSNNMWLQRSAILFQLKYKSKTDTEVLYRVIEACADSSQFFIRKAIGWALREYSKTDPTAVVNFVQTHQLSSLSEREALKVLYREGKL</sequence>
<dbReference type="InterPro" id="IPR016024">
    <property type="entry name" value="ARM-type_fold"/>
</dbReference>
<dbReference type="Gene3D" id="1.25.10.90">
    <property type="match status" value="1"/>
</dbReference>
<protein>
    <submittedName>
        <fullName evidence="1">3-methyladenine DNA glycosylase AlkD</fullName>
    </submittedName>
</protein>
<reference evidence="1 2" key="1">
    <citation type="submission" date="2021-03" db="EMBL/GenBank/DDBJ databases">
        <title>Genomic Encyclopedia of Type Strains, Phase IV (KMG-IV): sequencing the most valuable type-strain genomes for metagenomic binning, comparative biology and taxonomic classification.</title>
        <authorList>
            <person name="Goeker M."/>
        </authorList>
    </citation>
    <scope>NUCLEOTIDE SEQUENCE [LARGE SCALE GENOMIC DNA]</scope>
    <source>
        <strain evidence="1 2">DSM 23491</strain>
    </source>
</reference>
<dbReference type="InterPro" id="IPR014825">
    <property type="entry name" value="DNA_alkylation"/>
</dbReference>
<gene>
    <name evidence="1" type="ORF">J2Z20_000722</name>
</gene>
<dbReference type="SUPFAM" id="SSF48371">
    <property type="entry name" value="ARM repeat"/>
    <property type="match status" value="1"/>
</dbReference>
<dbReference type="CDD" id="cd07064">
    <property type="entry name" value="AlkD_like_1"/>
    <property type="match status" value="1"/>
</dbReference>
<organism evidence="1 2">
    <name type="scientific">Paenibacillus sediminis</name>
    <dbReference type="NCBI Taxonomy" id="664909"/>
    <lineage>
        <taxon>Bacteria</taxon>
        <taxon>Bacillati</taxon>
        <taxon>Bacillota</taxon>
        <taxon>Bacilli</taxon>
        <taxon>Bacillales</taxon>
        <taxon>Paenibacillaceae</taxon>
        <taxon>Paenibacillus</taxon>
    </lineage>
</organism>
<comment type="caution">
    <text evidence="1">The sequence shown here is derived from an EMBL/GenBank/DDBJ whole genome shotgun (WGS) entry which is preliminary data.</text>
</comment>
<dbReference type="Pfam" id="PF08713">
    <property type="entry name" value="DNA_alkylation"/>
    <property type="match status" value="1"/>
</dbReference>
<accession>A0ABS4H040</accession>
<dbReference type="RefSeq" id="WP_209845488.1">
    <property type="nucleotide sequence ID" value="NZ_CBCRVE010000001.1"/>
</dbReference>
<name>A0ABS4H040_9BACL</name>
<dbReference type="EMBL" id="JAGGKP010000001">
    <property type="protein sequence ID" value="MBP1935861.1"/>
    <property type="molecule type" value="Genomic_DNA"/>
</dbReference>
<evidence type="ECO:0000313" key="2">
    <source>
        <dbReference type="Proteomes" id="UP001519273"/>
    </source>
</evidence>
<evidence type="ECO:0000313" key="1">
    <source>
        <dbReference type="EMBL" id="MBP1935861.1"/>
    </source>
</evidence>
<dbReference type="PANTHER" id="PTHR34070:SF1">
    <property type="entry name" value="DNA ALKYLATION REPAIR PROTEIN"/>
    <property type="match status" value="1"/>
</dbReference>
<proteinExistence type="predicted"/>
<dbReference type="PANTHER" id="PTHR34070">
    <property type="entry name" value="ARMADILLO-TYPE FOLD"/>
    <property type="match status" value="1"/>
</dbReference>
<keyword evidence="2" id="KW-1185">Reference proteome</keyword>
<dbReference type="Proteomes" id="UP001519273">
    <property type="component" value="Unassembled WGS sequence"/>
</dbReference>